<evidence type="ECO:0000313" key="3">
    <source>
        <dbReference type="Proteomes" id="UP000636960"/>
    </source>
</evidence>
<reference evidence="2" key="1">
    <citation type="submission" date="2021-01" db="EMBL/GenBank/DDBJ databases">
        <title>Whole genome shotgun sequence of Actinoplanes rishiriensis NBRC 108556.</title>
        <authorList>
            <person name="Komaki H."/>
            <person name="Tamura T."/>
        </authorList>
    </citation>
    <scope>NUCLEOTIDE SEQUENCE</scope>
    <source>
        <strain evidence="2">NBRC 108556</strain>
    </source>
</reference>
<feature type="transmembrane region" description="Helical" evidence="1">
    <location>
        <begin position="16"/>
        <end position="37"/>
    </location>
</feature>
<protein>
    <submittedName>
        <fullName evidence="2">Uncharacterized protein</fullName>
    </submittedName>
</protein>
<name>A0A919KA61_9ACTN</name>
<dbReference type="EMBL" id="BOMV01000106">
    <property type="protein sequence ID" value="GIF01540.1"/>
    <property type="molecule type" value="Genomic_DNA"/>
</dbReference>
<evidence type="ECO:0000256" key="1">
    <source>
        <dbReference type="SAM" id="Phobius"/>
    </source>
</evidence>
<keyword evidence="1" id="KW-0472">Membrane</keyword>
<keyword evidence="1" id="KW-1133">Transmembrane helix</keyword>
<feature type="transmembrane region" description="Helical" evidence="1">
    <location>
        <begin position="43"/>
        <end position="64"/>
    </location>
</feature>
<keyword evidence="3" id="KW-1185">Reference proteome</keyword>
<proteinExistence type="predicted"/>
<dbReference type="AlphaFoldDB" id="A0A919KA61"/>
<sequence length="94" mass="9502">MAIDSLSRTESGMGRVILLLTGVAAAAAATVFLVVGPTDGDKLASILAAVVAVLGLGLTVYQLAAGGRSQPTSAGSKYNVHVTRSWFVRVGDGE</sequence>
<accession>A0A919KA61</accession>
<gene>
    <name evidence="2" type="ORF">Ari01nite_90040</name>
</gene>
<evidence type="ECO:0000313" key="2">
    <source>
        <dbReference type="EMBL" id="GIF01540.1"/>
    </source>
</evidence>
<comment type="caution">
    <text evidence="2">The sequence shown here is derived from an EMBL/GenBank/DDBJ whole genome shotgun (WGS) entry which is preliminary data.</text>
</comment>
<dbReference type="Proteomes" id="UP000636960">
    <property type="component" value="Unassembled WGS sequence"/>
</dbReference>
<keyword evidence="1" id="KW-0812">Transmembrane</keyword>
<organism evidence="2 3">
    <name type="scientific">Paractinoplanes rishiriensis</name>
    <dbReference type="NCBI Taxonomy" id="1050105"/>
    <lineage>
        <taxon>Bacteria</taxon>
        <taxon>Bacillati</taxon>
        <taxon>Actinomycetota</taxon>
        <taxon>Actinomycetes</taxon>
        <taxon>Micromonosporales</taxon>
        <taxon>Micromonosporaceae</taxon>
        <taxon>Paractinoplanes</taxon>
    </lineage>
</organism>